<dbReference type="SUPFAM" id="SSF111369">
    <property type="entry name" value="HlyD-like secretion proteins"/>
    <property type="match status" value="1"/>
</dbReference>
<accession>A0A557RTX9</accession>
<dbReference type="AlphaFoldDB" id="A0A557RTX9"/>
<keyword evidence="10" id="KW-0175">Coiled coil</keyword>
<evidence type="ECO:0000313" key="13">
    <source>
        <dbReference type="EMBL" id="TVO68609.1"/>
    </source>
</evidence>
<dbReference type="GO" id="GO:0015031">
    <property type="term" value="P:protein transport"/>
    <property type="evidence" value="ECO:0007669"/>
    <property type="project" value="InterPro"/>
</dbReference>
<dbReference type="SUPFAM" id="SSF56954">
    <property type="entry name" value="Outer membrane efflux proteins (OEP)"/>
    <property type="match status" value="1"/>
</dbReference>
<dbReference type="Proteomes" id="UP000316649">
    <property type="component" value="Unassembled WGS sequence"/>
</dbReference>
<proteinExistence type="inferred from homology"/>
<feature type="domain" description="AprE-like long alpha-helical hairpin" evidence="11">
    <location>
        <begin position="92"/>
        <end position="274"/>
    </location>
</feature>
<dbReference type="PANTHER" id="PTHR30386:SF26">
    <property type="entry name" value="TRANSPORT PROTEIN COMB"/>
    <property type="match status" value="1"/>
</dbReference>
<dbReference type="Pfam" id="PF26002">
    <property type="entry name" value="Beta-barrel_AprE"/>
    <property type="match status" value="1"/>
</dbReference>
<dbReference type="Gene3D" id="1.10.287.470">
    <property type="entry name" value="Helix hairpin bin"/>
    <property type="match status" value="1"/>
</dbReference>
<keyword evidence="3 9" id="KW-0813">Transport</keyword>
<gene>
    <name evidence="13" type="ORF">FHP88_18725</name>
</gene>
<feature type="transmembrane region" description="Helical" evidence="9">
    <location>
        <begin position="18"/>
        <end position="36"/>
    </location>
</feature>
<name>A0A557RTX9_9GAMM</name>
<dbReference type="PRINTS" id="PR01490">
    <property type="entry name" value="RTXTOXIND"/>
</dbReference>
<dbReference type="InterPro" id="IPR010129">
    <property type="entry name" value="T1SS_HlyD"/>
</dbReference>
<dbReference type="GO" id="GO:0005886">
    <property type="term" value="C:plasma membrane"/>
    <property type="evidence" value="ECO:0007669"/>
    <property type="project" value="UniProtKB-SubCell"/>
</dbReference>
<dbReference type="NCBIfam" id="TIGR01843">
    <property type="entry name" value="type_I_hlyD"/>
    <property type="match status" value="1"/>
</dbReference>
<dbReference type="PANTHER" id="PTHR30386">
    <property type="entry name" value="MEMBRANE FUSION SUBUNIT OF EMRAB-TOLC MULTIDRUG EFFLUX PUMP"/>
    <property type="match status" value="1"/>
</dbReference>
<evidence type="ECO:0000313" key="14">
    <source>
        <dbReference type="Proteomes" id="UP000316649"/>
    </source>
</evidence>
<evidence type="ECO:0000259" key="12">
    <source>
        <dbReference type="Pfam" id="PF26002"/>
    </source>
</evidence>
<evidence type="ECO:0000256" key="1">
    <source>
        <dbReference type="ARBA" id="ARBA00004377"/>
    </source>
</evidence>
<evidence type="ECO:0000256" key="3">
    <source>
        <dbReference type="ARBA" id="ARBA00022448"/>
    </source>
</evidence>
<dbReference type="Pfam" id="PF25994">
    <property type="entry name" value="HH_AprE"/>
    <property type="match status" value="1"/>
</dbReference>
<comment type="subcellular location">
    <subcellularLocation>
        <location evidence="1 9">Cell inner membrane</location>
        <topology evidence="1 9">Single-pass membrane protein</topology>
    </subcellularLocation>
</comment>
<evidence type="ECO:0000256" key="8">
    <source>
        <dbReference type="ARBA" id="ARBA00023136"/>
    </source>
</evidence>
<keyword evidence="6 9" id="KW-0812">Transmembrane</keyword>
<organism evidence="13 14">
    <name type="scientific">Sedimenticola selenatireducens</name>
    <dbReference type="NCBI Taxonomy" id="191960"/>
    <lineage>
        <taxon>Bacteria</taxon>
        <taxon>Pseudomonadati</taxon>
        <taxon>Pseudomonadota</taxon>
        <taxon>Gammaproteobacteria</taxon>
        <taxon>Chromatiales</taxon>
        <taxon>Sedimenticolaceae</taxon>
        <taxon>Sedimenticola</taxon>
    </lineage>
</organism>
<dbReference type="Gene3D" id="2.40.30.170">
    <property type="match status" value="1"/>
</dbReference>
<keyword evidence="4 9" id="KW-1003">Cell membrane</keyword>
<evidence type="ECO:0000256" key="2">
    <source>
        <dbReference type="ARBA" id="ARBA00009477"/>
    </source>
</evidence>
<dbReference type="InterPro" id="IPR050739">
    <property type="entry name" value="MFP"/>
</dbReference>
<reference evidence="13 14" key="1">
    <citation type="submission" date="2019-07" db="EMBL/GenBank/DDBJ databases">
        <title>The pathways for chlorine oxyanion respiration interact through the shared metabolite chlorate.</title>
        <authorList>
            <person name="Barnum T.P."/>
            <person name="Cheng Y."/>
            <person name="Hill K.A."/>
            <person name="Lucas L.N."/>
            <person name="Carlson H.K."/>
            <person name="Coates J.D."/>
        </authorList>
    </citation>
    <scope>NUCLEOTIDE SEQUENCE [LARGE SCALE GENOMIC DNA]</scope>
    <source>
        <strain evidence="13 14">BK-1</strain>
    </source>
</reference>
<protein>
    <recommendedName>
        <fullName evidence="9">Membrane fusion protein (MFP) family protein</fullName>
    </recommendedName>
</protein>
<dbReference type="OrthoDB" id="9775513at2"/>
<evidence type="ECO:0000256" key="5">
    <source>
        <dbReference type="ARBA" id="ARBA00022519"/>
    </source>
</evidence>
<evidence type="ECO:0000259" key="11">
    <source>
        <dbReference type="Pfam" id="PF25994"/>
    </source>
</evidence>
<keyword evidence="14" id="KW-1185">Reference proteome</keyword>
<keyword evidence="8 9" id="KW-0472">Membrane</keyword>
<evidence type="ECO:0000256" key="9">
    <source>
        <dbReference type="RuleBase" id="RU365093"/>
    </source>
</evidence>
<keyword evidence="5 9" id="KW-0997">Cell inner membrane</keyword>
<feature type="domain" description="AprE-like beta-barrel" evidence="12">
    <location>
        <begin position="317"/>
        <end position="406"/>
    </location>
</feature>
<feature type="coiled-coil region" evidence="10">
    <location>
        <begin position="139"/>
        <end position="187"/>
    </location>
</feature>
<dbReference type="InterPro" id="IPR058982">
    <property type="entry name" value="Beta-barrel_AprE"/>
</dbReference>
<evidence type="ECO:0000256" key="10">
    <source>
        <dbReference type="SAM" id="Coils"/>
    </source>
</evidence>
<evidence type="ECO:0000256" key="6">
    <source>
        <dbReference type="ARBA" id="ARBA00022692"/>
    </source>
</evidence>
<dbReference type="EMBL" id="VMNH01000034">
    <property type="protein sequence ID" value="TVO68609.1"/>
    <property type="molecule type" value="Genomic_DNA"/>
</dbReference>
<evidence type="ECO:0000256" key="7">
    <source>
        <dbReference type="ARBA" id="ARBA00022989"/>
    </source>
</evidence>
<comment type="similarity">
    <text evidence="2 9">Belongs to the membrane fusion protein (MFP) (TC 8.A.1) family.</text>
</comment>
<dbReference type="Gene3D" id="2.40.50.100">
    <property type="match status" value="1"/>
</dbReference>
<comment type="caution">
    <text evidence="13">The sequence shown here is derived from an EMBL/GenBank/DDBJ whole genome shotgun (WGS) entry which is preliminary data.</text>
</comment>
<keyword evidence="7 9" id="KW-1133">Transmembrane helix</keyword>
<sequence length="429" mass="47877">MTDVAAAQLIKTPKGGRLILWMAVLFVSAALVWANWAKLDEVTTGIGQVIPSSQIQVVQNLEGGIVGALLVSEGETVEKDQVLLQIDDTRFSASLRETRLQYLSLKAKAARLQAESELSEYIPPQEVLEERPNFIDLEKSLYQAKRSELDNNRKILEEQTAQRKQELQELNARQNQLRRSLSLVERELSMTQPLVKAGAISEVEVLRLEREVNELAGQLESTTLSIPRIQSTLDESLGKLEELDLRFKSKAREEWNAVNTELSGLVASSVALEDRVKRTAVRSPVKGTIKQLMVNTVGGVIQPGMELVKIVPLEDNLLVEAKIRPEDIGFLRPGQKTIVKFTAFDFAIFGGMEGKLEHISADTIKDDEGNSFYQVRVRTAKNQLGSETNPLKIIPGMQAEVDILTGKKTVLSYLLKPVLRANERAMRER</sequence>
<evidence type="ECO:0000256" key="4">
    <source>
        <dbReference type="ARBA" id="ARBA00022475"/>
    </source>
</evidence>
<dbReference type="InterPro" id="IPR058781">
    <property type="entry name" value="HH_AprE-like"/>
</dbReference>